<dbReference type="InterPro" id="IPR052337">
    <property type="entry name" value="SAT4-like"/>
</dbReference>
<evidence type="ECO:0000256" key="5">
    <source>
        <dbReference type="ARBA" id="ARBA00038359"/>
    </source>
</evidence>
<keyword evidence="9" id="KW-1185">Reference proteome</keyword>
<feature type="transmembrane region" description="Helical" evidence="6">
    <location>
        <begin position="144"/>
        <end position="166"/>
    </location>
</feature>
<evidence type="ECO:0000256" key="4">
    <source>
        <dbReference type="ARBA" id="ARBA00023136"/>
    </source>
</evidence>
<feature type="transmembrane region" description="Helical" evidence="6">
    <location>
        <begin position="63"/>
        <end position="82"/>
    </location>
</feature>
<evidence type="ECO:0000313" key="9">
    <source>
        <dbReference type="Proteomes" id="UP000676310"/>
    </source>
</evidence>
<accession>A0A8J2N174</accession>
<keyword evidence="2 6" id="KW-0812">Transmembrane</keyword>
<comment type="caution">
    <text evidence="8">The sequence shown here is derived from an EMBL/GenBank/DDBJ whole genome shotgun (WGS) entry which is preliminary data.</text>
</comment>
<proteinExistence type="inferred from homology"/>
<dbReference type="GO" id="GO:0016020">
    <property type="term" value="C:membrane"/>
    <property type="evidence" value="ECO:0007669"/>
    <property type="project" value="UniProtKB-SubCell"/>
</dbReference>
<dbReference type="AlphaFoldDB" id="A0A8J2N174"/>
<feature type="transmembrane region" description="Helical" evidence="6">
    <location>
        <begin position="115"/>
        <end position="132"/>
    </location>
</feature>
<feature type="domain" description="Rhodopsin" evidence="7">
    <location>
        <begin position="45"/>
        <end position="293"/>
    </location>
</feature>
<gene>
    <name evidence="8" type="ORF">ALTATR162_LOCUS1089</name>
</gene>
<name>A0A8J2N174_9PLEO</name>
<protein>
    <recommendedName>
        <fullName evidence="7">Rhodopsin domain-containing protein</fullName>
    </recommendedName>
</protein>
<evidence type="ECO:0000313" key="8">
    <source>
        <dbReference type="EMBL" id="CAG5142150.1"/>
    </source>
</evidence>
<evidence type="ECO:0000259" key="7">
    <source>
        <dbReference type="Pfam" id="PF20684"/>
    </source>
</evidence>
<dbReference type="Pfam" id="PF20684">
    <property type="entry name" value="Fung_rhodopsin"/>
    <property type="match status" value="1"/>
</dbReference>
<evidence type="ECO:0000256" key="1">
    <source>
        <dbReference type="ARBA" id="ARBA00004141"/>
    </source>
</evidence>
<dbReference type="EMBL" id="CAJRGZ010000015">
    <property type="protein sequence ID" value="CAG5142150.1"/>
    <property type="molecule type" value="Genomic_DNA"/>
</dbReference>
<organism evidence="8 9">
    <name type="scientific">Alternaria atra</name>
    <dbReference type="NCBI Taxonomy" id="119953"/>
    <lineage>
        <taxon>Eukaryota</taxon>
        <taxon>Fungi</taxon>
        <taxon>Dikarya</taxon>
        <taxon>Ascomycota</taxon>
        <taxon>Pezizomycotina</taxon>
        <taxon>Dothideomycetes</taxon>
        <taxon>Pleosporomycetidae</taxon>
        <taxon>Pleosporales</taxon>
        <taxon>Pleosporineae</taxon>
        <taxon>Pleosporaceae</taxon>
        <taxon>Alternaria</taxon>
        <taxon>Alternaria sect. Ulocladioides</taxon>
    </lineage>
</organism>
<feature type="transmembrane region" description="Helical" evidence="6">
    <location>
        <begin position="26"/>
        <end position="51"/>
    </location>
</feature>
<evidence type="ECO:0000256" key="3">
    <source>
        <dbReference type="ARBA" id="ARBA00022989"/>
    </source>
</evidence>
<comment type="similarity">
    <text evidence="5">Belongs to the SAT4 family.</text>
</comment>
<sequence length="377" mass="42397">MLNMSPLRGVSHQIQPRGLESGTKQASLFAVAIPFNAITTVIVVLRIYVRLRLKQLCLAIDDYLMLSGAFFTISLSIANMVYKSSRGWYGVGKHTLEIPKEDLAPMLKANLATRLLYVVAICLVKFSILVFYRRLDPRRRTRVIVYFLMAWVAALSIVTFFVLLFVCTPPSLFWDPAGQAEHPEKCLKQPTQQMFFNINGIMNVIQDFAIYVLPMSIVWKLQMPQGQKIALCALLCVGLIAVAAGCVRFYYVLFLSNEADIWYYMSDSLSWCSIEIYAAIICSTTSTFKVLLKTHLPKMWSSAGGHEKGPSKPHARYNESHSGQFEMRPFGGVSNKSISNRKYGIEGLTEIGNESEEAVMRPESKMRATIAISTSNR</sequence>
<dbReference type="PANTHER" id="PTHR33048">
    <property type="entry name" value="PTH11-LIKE INTEGRAL MEMBRANE PROTEIN (AFU_ORTHOLOGUE AFUA_5G11245)"/>
    <property type="match status" value="1"/>
</dbReference>
<keyword evidence="3 6" id="KW-1133">Transmembrane helix</keyword>
<dbReference type="InterPro" id="IPR049326">
    <property type="entry name" value="Rhodopsin_dom_fungi"/>
</dbReference>
<evidence type="ECO:0000256" key="2">
    <source>
        <dbReference type="ARBA" id="ARBA00022692"/>
    </source>
</evidence>
<comment type="subcellular location">
    <subcellularLocation>
        <location evidence="1">Membrane</location>
        <topology evidence="1">Multi-pass membrane protein</topology>
    </subcellularLocation>
</comment>
<dbReference type="PANTHER" id="PTHR33048:SF129">
    <property type="entry name" value="INTEGRAL MEMBRANE PROTEIN-RELATED"/>
    <property type="match status" value="1"/>
</dbReference>
<dbReference type="RefSeq" id="XP_043164619.1">
    <property type="nucleotide sequence ID" value="XM_043308684.1"/>
</dbReference>
<feature type="transmembrane region" description="Helical" evidence="6">
    <location>
        <begin position="200"/>
        <end position="219"/>
    </location>
</feature>
<feature type="transmembrane region" description="Helical" evidence="6">
    <location>
        <begin position="231"/>
        <end position="254"/>
    </location>
</feature>
<keyword evidence="4 6" id="KW-0472">Membrane</keyword>
<dbReference type="Proteomes" id="UP000676310">
    <property type="component" value="Unassembled WGS sequence"/>
</dbReference>
<dbReference type="OrthoDB" id="444631at2759"/>
<feature type="transmembrane region" description="Helical" evidence="6">
    <location>
        <begin position="274"/>
        <end position="292"/>
    </location>
</feature>
<reference evidence="8" key="1">
    <citation type="submission" date="2021-05" db="EMBL/GenBank/DDBJ databases">
        <authorList>
            <person name="Stam R."/>
        </authorList>
    </citation>
    <scope>NUCLEOTIDE SEQUENCE</scope>
    <source>
        <strain evidence="8">CS162</strain>
    </source>
</reference>
<evidence type="ECO:0000256" key="6">
    <source>
        <dbReference type="SAM" id="Phobius"/>
    </source>
</evidence>
<dbReference type="GeneID" id="67011100"/>